<feature type="transmembrane region" description="Helical" evidence="6">
    <location>
        <begin position="39"/>
        <end position="56"/>
    </location>
</feature>
<evidence type="ECO:0000256" key="5">
    <source>
        <dbReference type="ARBA" id="ARBA00023136"/>
    </source>
</evidence>
<evidence type="ECO:0000256" key="1">
    <source>
        <dbReference type="ARBA" id="ARBA00004141"/>
    </source>
</evidence>
<feature type="transmembrane region" description="Helical" evidence="6">
    <location>
        <begin position="209"/>
        <end position="229"/>
    </location>
</feature>
<dbReference type="InterPro" id="IPR037185">
    <property type="entry name" value="EmrE-like"/>
</dbReference>
<keyword evidence="5 6" id="KW-0472">Membrane</keyword>
<keyword evidence="9" id="KW-1185">Reference proteome</keyword>
<evidence type="ECO:0000259" key="7">
    <source>
        <dbReference type="Pfam" id="PF00892"/>
    </source>
</evidence>
<dbReference type="Pfam" id="PF00892">
    <property type="entry name" value="EamA"/>
    <property type="match status" value="2"/>
</dbReference>
<dbReference type="Gene3D" id="1.10.3730.20">
    <property type="match status" value="2"/>
</dbReference>
<dbReference type="SUPFAM" id="SSF103481">
    <property type="entry name" value="Multidrug resistance efflux transporter EmrE"/>
    <property type="match status" value="2"/>
</dbReference>
<reference evidence="8 9" key="1">
    <citation type="submission" date="2021-02" db="EMBL/GenBank/DDBJ databases">
        <title>De Novo genome assembly of isolated myxobacteria.</title>
        <authorList>
            <person name="Stevens D.C."/>
        </authorList>
    </citation>
    <scope>NUCLEOTIDE SEQUENCE [LARGE SCALE GENOMIC DNA]</scope>
    <source>
        <strain evidence="8 9">SCHIC003</strain>
    </source>
</reference>
<dbReference type="Proteomes" id="UP000663090">
    <property type="component" value="Chromosome"/>
</dbReference>
<gene>
    <name evidence="8" type="ORF">JY572_25645</name>
</gene>
<dbReference type="RefSeq" id="WP_206713508.1">
    <property type="nucleotide sequence ID" value="NZ_CP071091.1"/>
</dbReference>
<feature type="transmembrane region" description="Helical" evidence="6">
    <location>
        <begin position="241"/>
        <end position="258"/>
    </location>
</feature>
<proteinExistence type="inferred from homology"/>
<evidence type="ECO:0000256" key="3">
    <source>
        <dbReference type="ARBA" id="ARBA00022692"/>
    </source>
</evidence>
<feature type="domain" description="EamA" evidence="7">
    <location>
        <begin position="5"/>
        <end position="137"/>
    </location>
</feature>
<evidence type="ECO:0000313" key="9">
    <source>
        <dbReference type="Proteomes" id="UP000663090"/>
    </source>
</evidence>
<dbReference type="InterPro" id="IPR050638">
    <property type="entry name" value="AA-Vitamin_Transporters"/>
</dbReference>
<evidence type="ECO:0000256" key="6">
    <source>
        <dbReference type="SAM" id="Phobius"/>
    </source>
</evidence>
<feature type="transmembrane region" description="Helical" evidence="6">
    <location>
        <begin position="122"/>
        <end position="140"/>
    </location>
</feature>
<dbReference type="PANTHER" id="PTHR32322:SF2">
    <property type="entry name" value="EAMA DOMAIN-CONTAINING PROTEIN"/>
    <property type="match status" value="1"/>
</dbReference>
<evidence type="ECO:0000256" key="4">
    <source>
        <dbReference type="ARBA" id="ARBA00022989"/>
    </source>
</evidence>
<comment type="subcellular location">
    <subcellularLocation>
        <location evidence="1">Membrane</location>
        <topology evidence="1">Multi-pass membrane protein</topology>
    </subcellularLocation>
</comment>
<evidence type="ECO:0000313" key="8">
    <source>
        <dbReference type="EMBL" id="QSQ11768.1"/>
    </source>
</evidence>
<feature type="transmembrane region" description="Helical" evidence="6">
    <location>
        <begin position="146"/>
        <end position="165"/>
    </location>
</feature>
<keyword evidence="4 6" id="KW-1133">Transmembrane helix</keyword>
<accession>A0ABX7N5X5</accession>
<feature type="domain" description="EamA" evidence="7">
    <location>
        <begin position="148"/>
        <end position="280"/>
    </location>
</feature>
<name>A0ABX7N5X5_9BACT</name>
<protein>
    <submittedName>
        <fullName evidence="8">EamA family transporter</fullName>
    </submittedName>
</protein>
<comment type="similarity">
    <text evidence="2">Belongs to the EamA transporter family.</text>
</comment>
<sequence>MNRTAGFLIVALSGVCFGALGLFGRLAYAAGTDVPTLLFLRFTGAGVVLGCAMGVLRQKLPKGRLLVNLILLGAVGYVSEAAVYFTALKYAPAGLVALLLYSFPALVALLQVFVFRERLGRLKWVAVVLALCGTALTADLRQGEVTPLGVLLGVLSAVIYALYVVFSARAAGKAGPLVSSTVILLSTGLTFGLAVLVRGPSFPTTTQGWGAVAGLAFISTVVAVLLFFVGMARIGPVNTSLVSNMEPLTAVVLGVLFLDERLSLRQVLGGALILGAAVLLARSDMPGASLRAAERAKSEETAPGAG</sequence>
<dbReference type="EMBL" id="CP071091">
    <property type="protein sequence ID" value="QSQ11768.1"/>
    <property type="molecule type" value="Genomic_DNA"/>
</dbReference>
<dbReference type="PANTHER" id="PTHR32322">
    <property type="entry name" value="INNER MEMBRANE TRANSPORTER"/>
    <property type="match status" value="1"/>
</dbReference>
<feature type="transmembrane region" description="Helical" evidence="6">
    <location>
        <begin position="177"/>
        <end position="197"/>
    </location>
</feature>
<feature type="transmembrane region" description="Helical" evidence="6">
    <location>
        <begin position="65"/>
        <end position="87"/>
    </location>
</feature>
<organism evidence="8 9">
    <name type="scientific">Myxococcus landrumensis</name>
    <dbReference type="NCBI Taxonomy" id="2813577"/>
    <lineage>
        <taxon>Bacteria</taxon>
        <taxon>Pseudomonadati</taxon>
        <taxon>Myxococcota</taxon>
        <taxon>Myxococcia</taxon>
        <taxon>Myxococcales</taxon>
        <taxon>Cystobacterineae</taxon>
        <taxon>Myxococcaceae</taxon>
        <taxon>Myxococcus</taxon>
    </lineage>
</organism>
<feature type="transmembrane region" description="Helical" evidence="6">
    <location>
        <begin position="264"/>
        <end position="281"/>
    </location>
</feature>
<keyword evidence="3 6" id="KW-0812">Transmembrane</keyword>
<feature type="transmembrane region" description="Helical" evidence="6">
    <location>
        <begin position="93"/>
        <end position="115"/>
    </location>
</feature>
<dbReference type="InterPro" id="IPR000620">
    <property type="entry name" value="EamA_dom"/>
</dbReference>
<evidence type="ECO:0000256" key="2">
    <source>
        <dbReference type="ARBA" id="ARBA00007362"/>
    </source>
</evidence>